<dbReference type="OrthoDB" id="506201at2"/>
<feature type="transmembrane region" description="Helical" evidence="3">
    <location>
        <begin position="353"/>
        <end position="372"/>
    </location>
</feature>
<evidence type="ECO:0000256" key="3">
    <source>
        <dbReference type="SAM" id="Phobius"/>
    </source>
</evidence>
<evidence type="ECO:0000256" key="1">
    <source>
        <dbReference type="ARBA" id="ARBA00022676"/>
    </source>
</evidence>
<evidence type="ECO:0000259" key="4">
    <source>
        <dbReference type="Pfam" id="PF00534"/>
    </source>
</evidence>
<dbReference type="Proteomes" id="UP000460272">
    <property type="component" value="Unassembled WGS sequence"/>
</dbReference>
<keyword evidence="3" id="KW-1133">Transmembrane helix</keyword>
<keyword evidence="7" id="KW-1185">Reference proteome</keyword>
<feature type="domain" description="Glycosyltransferase subfamily 4-like N-terminal" evidence="5">
    <location>
        <begin position="486"/>
        <end position="640"/>
    </location>
</feature>
<dbReference type="PANTHER" id="PTHR12526">
    <property type="entry name" value="GLYCOSYLTRANSFERASE"/>
    <property type="match status" value="1"/>
</dbReference>
<dbReference type="EMBL" id="RPFW01000004">
    <property type="protein sequence ID" value="TVZ02883.1"/>
    <property type="molecule type" value="Genomic_DNA"/>
</dbReference>
<feature type="domain" description="Glycosyl transferase family 1" evidence="4">
    <location>
        <begin position="653"/>
        <end position="800"/>
    </location>
</feature>
<keyword evidence="3" id="KW-0812">Transmembrane</keyword>
<dbReference type="GO" id="GO:0016757">
    <property type="term" value="F:glycosyltransferase activity"/>
    <property type="evidence" value="ECO:0007669"/>
    <property type="project" value="UniProtKB-KW"/>
</dbReference>
<feature type="transmembrane region" description="Helical" evidence="3">
    <location>
        <begin position="117"/>
        <end position="141"/>
    </location>
</feature>
<dbReference type="CDD" id="cd03801">
    <property type="entry name" value="GT4_PimA-like"/>
    <property type="match status" value="1"/>
</dbReference>
<reference evidence="6 7" key="1">
    <citation type="submission" date="2018-11" db="EMBL/GenBank/DDBJ databases">
        <title>Trebonia kvetii gen.nov., sp.nov., a novel acidophilic actinobacterium, and proposal of the new actinobacterial family Treboniaceae fam. nov.</title>
        <authorList>
            <person name="Rapoport D."/>
            <person name="Sagova-Mareckova M."/>
            <person name="Sedlacek I."/>
            <person name="Provaznik J."/>
            <person name="Kralova S."/>
            <person name="Pavlinic D."/>
            <person name="Benes V."/>
            <person name="Kopecky J."/>
        </authorList>
    </citation>
    <scope>NUCLEOTIDE SEQUENCE [LARGE SCALE GENOMIC DNA]</scope>
    <source>
        <strain evidence="6 7">15Tr583</strain>
    </source>
</reference>
<dbReference type="Pfam" id="PF13439">
    <property type="entry name" value="Glyco_transf_4"/>
    <property type="match status" value="1"/>
</dbReference>
<evidence type="ECO:0000313" key="7">
    <source>
        <dbReference type="Proteomes" id="UP000460272"/>
    </source>
</evidence>
<evidence type="ECO:0000313" key="6">
    <source>
        <dbReference type="EMBL" id="TVZ02883.1"/>
    </source>
</evidence>
<dbReference type="RefSeq" id="WP_145855125.1">
    <property type="nucleotide sequence ID" value="NZ_RPFW01000004.1"/>
</dbReference>
<dbReference type="PANTHER" id="PTHR12526:SF635">
    <property type="entry name" value="GLYCOSYL TRANSFERASE GROUP 1"/>
    <property type="match status" value="1"/>
</dbReference>
<evidence type="ECO:0000259" key="5">
    <source>
        <dbReference type="Pfam" id="PF13439"/>
    </source>
</evidence>
<dbReference type="SUPFAM" id="SSF53756">
    <property type="entry name" value="UDP-Glycosyltransferase/glycogen phosphorylase"/>
    <property type="match status" value="1"/>
</dbReference>
<keyword evidence="2 6" id="KW-0808">Transferase</keyword>
<dbReference type="Pfam" id="PF00534">
    <property type="entry name" value="Glycos_transf_1"/>
    <property type="match status" value="1"/>
</dbReference>
<feature type="transmembrane region" description="Helical" evidence="3">
    <location>
        <begin position="161"/>
        <end position="189"/>
    </location>
</feature>
<gene>
    <name evidence="6" type="ORF">EAS64_20600</name>
</gene>
<dbReference type="InterPro" id="IPR028098">
    <property type="entry name" value="Glyco_trans_4-like_N"/>
</dbReference>
<dbReference type="AlphaFoldDB" id="A0A6P2C0C2"/>
<comment type="caution">
    <text evidence="6">The sequence shown here is derived from an EMBL/GenBank/DDBJ whole genome shotgun (WGS) entry which is preliminary data.</text>
</comment>
<dbReference type="InterPro" id="IPR001296">
    <property type="entry name" value="Glyco_trans_1"/>
</dbReference>
<feature type="transmembrane region" description="Helical" evidence="3">
    <location>
        <begin position="218"/>
        <end position="238"/>
    </location>
</feature>
<feature type="transmembrane region" description="Helical" evidence="3">
    <location>
        <begin position="15"/>
        <end position="36"/>
    </location>
</feature>
<sequence>MTGDVPDEELAAAHGARWTTIATAIVGLLNYGYALMQTRLLNVTTYSIFAAGQALIIWATAISNVTVPWLLVQGMVRARSDAEQETAVRFGMLASAASGAVAACVVGIVASQFGGSLMALVVALSTLIIFLGTVTTGWLQSRQSMRSLSLLYIGENVLKNLAGLFLVIVGLREVGALAAFGIGGIVMLVRWPTLPRAAGRLWLAAAANRGLWHRALRIAAVQGMVSLLTVVDVVLVALLPVSHASAASYQVSATLSRVPLFIAGGVVTAFFPSLSHPAARGAIAARALQMYMTVAVPVTVVVATMPVAVVGAVFPPQYGAMASFLRFTAMGGLAIGGVALVTAFFQAKDDYSCIPWLGAGLAGYVAVLLAGWRIGGIMGLAIGMALGAVATVALLGYRLVRREGRGIFARISVTEPIATAGALILLRPHPVPWIVVATLTGLRACMRFLRPAGLRPQISTTRARPPGVGRIVISSFDSPGNPHYGGGGAAVVETIARWLAADYEVTVVTVANRGGVVVRDGIRYRQLPFGWAGPRGGQLLFHASLPVLARRTPHDVWIESFTPPFSTSFLPFFSGSPIVGFAQSLSGKQMWQRYRLPFFLIERFGLRFYRDVVVLNPADHALVLRCNPEATVQTIPNCIEVPHLPEERLGQGEHILFLGRIEVRQKGLDLLLAAYERSGLAMPLIIAGAGTRHEESRLAALLQAAPGDVHWVGHVTGRRKQRLLEDSAFVVLPSRHEAFGLAALEGMAWGKPVLHFDLPTLRWIDGDVCVPSFDADALAAGMRTLARDEDIRRRLGQAARAAARDHGQAETAARYRTLVRQLLDPGGGGWYASELAD</sequence>
<keyword evidence="1" id="KW-0328">Glycosyltransferase</keyword>
<feature type="transmembrane region" description="Helical" evidence="3">
    <location>
        <begin position="291"/>
        <end position="314"/>
    </location>
</feature>
<proteinExistence type="predicted"/>
<feature type="transmembrane region" description="Helical" evidence="3">
    <location>
        <begin position="320"/>
        <end position="341"/>
    </location>
</feature>
<accession>A0A6P2C0C2</accession>
<dbReference type="Gene3D" id="3.40.50.2000">
    <property type="entry name" value="Glycogen Phosphorylase B"/>
    <property type="match status" value="2"/>
</dbReference>
<feature type="transmembrane region" description="Helical" evidence="3">
    <location>
        <begin position="407"/>
        <end position="425"/>
    </location>
</feature>
<evidence type="ECO:0000256" key="2">
    <source>
        <dbReference type="ARBA" id="ARBA00022679"/>
    </source>
</evidence>
<feature type="transmembrane region" description="Helical" evidence="3">
    <location>
        <begin position="90"/>
        <end position="110"/>
    </location>
</feature>
<keyword evidence="3" id="KW-0472">Membrane</keyword>
<feature type="transmembrane region" description="Helical" evidence="3">
    <location>
        <begin position="48"/>
        <end position="70"/>
    </location>
</feature>
<organism evidence="6 7">
    <name type="scientific">Trebonia kvetii</name>
    <dbReference type="NCBI Taxonomy" id="2480626"/>
    <lineage>
        <taxon>Bacteria</taxon>
        <taxon>Bacillati</taxon>
        <taxon>Actinomycetota</taxon>
        <taxon>Actinomycetes</taxon>
        <taxon>Streptosporangiales</taxon>
        <taxon>Treboniaceae</taxon>
        <taxon>Trebonia</taxon>
    </lineage>
</organism>
<protein>
    <submittedName>
        <fullName evidence="6">Glycosyltransferase</fullName>
    </submittedName>
</protein>
<feature type="transmembrane region" description="Helical" evidence="3">
    <location>
        <begin position="378"/>
        <end position="400"/>
    </location>
</feature>
<name>A0A6P2C0C2_9ACTN</name>
<feature type="transmembrane region" description="Helical" evidence="3">
    <location>
        <begin position="258"/>
        <end position="279"/>
    </location>
</feature>